<accession>A0A4V3DVS9</accession>
<dbReference type="AlphaFoldDB" id="A0A4V3DVS9"/>
<evidence type="ECO:0000313" key="2">
    <source>
        <dbReference type="Proteomes" id="UP000295611"/>
    </source>
</evidence>
<evidence type="ECO:0000313" key="1">
    <source>
        <dbReference type="EMBL" id="TDR82149.1"/>
    </source>
</evidence>
<keyword evidence="2" id="KW-1185">Reference proteome</keyword>
<sequence>MEPSMSTKPKRTARPARNPLLMIAGKQRIGRDDADRLLFPLAAHLYEVAAGQGYAISIRVVTLFAAAAYDAALYYKHDALKQIADKAGDMWIAGAQRCADHGIADRVVLTGDELRAARLLVRALNDLLPGMEVAAWRAFVDNARRRWAQYATDSVFAWAA</sequence>
<comment type="caution">
    <text evidence="1">The sequence shown here is derived from an EMBL/GenBank/DDBJ whole genome shotgun (WGS) entry which is preliminary data.</text>
</comment>
<name>A0A4V3DVS9_9NEIS</name>
<gene>
    <name evidence="1" type="ORF">DFP86_102263</name>
</gene>
<protein>
    <submittedName>
        <fullName evidence="1">Uncharacterized protein</fullName>
    </submittedName>
</protein>
<proteinExistence type="predicted"/>
<dbReference type="EMBL" id="SNZP01000002">
    <property type="protein sequence ID" value="TDR82149.1"/>
    <property type="molecule type" value="Genomic_DNA"/>
</dbReference>
<organism evidence="1 2">
    <name type="scientific">Paludibacterium purpuratum</name>
    <dbReference type="NCBI Taxonomy" id="1144873"/>
    <lineage>
        <taxon>Bacteria</taxon>
        <taxon>Pseudomonadati</taxon>
        <taxon>Pseudomonadota</taxon>
        <taxon>Betaproteobacteria</taxon>
        <taxon>Neisseriales</taxon>
        <taxon>Chromobacteriaceae</taxon>
        <taxon>Paludibacterium</taxon>
    </lineage>
</organism>
<dbReference type="Proteomes" id="UP000295611">
    <property type="component" value="Unassembled WGS sequence"/>
</dbReference>
<reference evidence="1 2" key="1">
    <citation type="submission" date="2019-03" db="EMBL/GenBank/DDBJ databases">
        <title>Genomic Encyclopedia of Type Strains, Phase III (KMG-III): the genomes of soil and plant-associated and newly described type strains.</title>
        <authorList>
            <person name="Whitman W."/>
        </authorList>
    </citation>
    <scope>NUCLEOTIDE SEQUENCE [LARGE SCALE GENOMIC DNA]</scope>
    <source>
        <strain evidence="1 2">CECT 8976</strain>
    </source>
</reference>